<protein>
    <recommendedName>
        <fullName evidence="3">Conjugal transfer protein</fullName>
    </recommendedName>
</protein>
<dbReference type="Gene3D" id="2.60.40.2500">
    <property type="match status" value="1"/>
</dbReference>
<dbReference type="InterPro" id="IPR038161">
    <property type="entry name" value="VirB9/CagX/TrbG_C_sf"/>
</dbReference>
<proteinExistence type="predicted"/>
<reference evidence="2" key="1">
    <citation type="submission" date="2016-07" db="EMBL/GenBank/DDBJ databases">
        <title>Nontailed viruses are major unrecognized killers of bacteria in the ocean.</title>
        <authorList>
            <person name="Kauffman K."/>
            <person name="Hussain F."/>
            <person name="Yang J."/>
            <person name="Arevalo P."/>
            <person name="Brown J."/>
            <person name="Cutler M."/>
            <person name="Kelly L."/>
            <person name="Polz M.F."/>
        </authorList>
    </citation>
    <scope>NUCLEOTIDE SEQUENCE [LARGE SCALE GENOMIC DNA]</scope>
    <source>
        <strain evidence="2">10N.261.46.F8</strain>
    </source>
</reference>
<dbReference type="OrthoDB" id="9773431at2"/>
<accession>A0A2N7KP38</accession>
<name>A0A2N7KP38_9VIBR</name>
<dbReference type="EMBL" id="MCZK01000002">
    <property type="protein sequence ID" value="PMM78480.1"/>
    <property type="molecule type" value="Genomic_DNA"/>
</dbReference>
<sequence>MSVSLSAWATTCQPLYHQSGEIIPISSARYLGGRVQLPSNLIAKPTVSNPHLWDVDGLEGTNQILIKPNSDQPEGKSTMIFAFTEDGQVFDILATRTKAKSNQACVLVNDDSSLMSKEQKAKISAFMTQKQEAAMPDRSRQTIARLRKELAATTKEAKETQAKAVVDALRKYRYRIYTRYVWDDGDQFIGRDAISDVYDDGQFTYLRLSNPNRGVLSVETEIGGKAAIAPTKYDDAYGIYKITGIYPSFRLRIDDITVEVQRTDNVTRSNI</sequence>
<evidence type="ECO:0000313" key="1">
    <source>
        <dbReference type="EMBL" id="PMM78480.1"/>
    </source>
</evidence>
<evidence type="ECO:0008006" key="3">
    <source>
        <dbReference type="Google" id="ProtNLM"/>
    </source>
</evidence>
<evidence type="ECO:0000313" key="2">
    <source>
        <dbReference type="Proteomes" id="UP000235406"/>
    </source>
</evidence>
<dbReference type="Proteomes" id="UP000235406">
    <property type="component" value="Unassembled WGS sequence"/>
</dbReference>
<gene>
    <name evidence="1" type="ORF">BCT49_00095</name>
</gene>
<dbReference type="AlphaFoldDB" id="A0A2N7KP38"/>
<comment type="caution">
    <text evidence="1">The sequence shown here is derived from an EMBL/GenBank/DDBJ whole genome shotgun (WGS) entry which is preliminary data.</text>
</comment>
<organism evidence="1 2">
    <name type="scientific">Vibrio lentus</name>
    <dbReference type="NCBI Taxonomy" id="136468"/>
    <lineage>
        <taxon>Bacteria</taxon>
        <taxon>Pseudomonadati</taxon>
        <taxon>Pseudomonadota</taxon>
        <taxon>Gammaproteobacteria</taxon>
        <taxon>Vibrionales</taxon>
        <taxon>Vibrionaceae</taxon>
        <taxon>Vibrio</taxon>
    </lineage>
</organism>